<keyword evidence="4" id="KW-1185">Reference proteome</keyword>
<dbReference type="OrthoDB" id="9805663at2"/>
<sequence length="341" mass="35640">MSAAGSRQWTLLARPQGHLRDGDVRLDEVQVPDPGPGEVRVRNTWLSVDPWTRSQMDEAPTYVPSFPLGSPVEAEAVGVVEAVGVGVEGVHEGDEVLHGKGWREVSLVDAADARVLDTSVVPAQTWLGVLGTTGLTAYVGLLDVAGFREGDVVLVSGAAGAVGSVAGQVARLRGASAVVGLAGTPEKVRWLLDDAGFTAAADYHDAPPEQLLTDLLPGGADVYFDNVAGPTLEAAIPRMRTHGRIALCGAISGYGSTDEPAGPSTFHLARGKRLTMRGFLVGDHLDRTDAFVADMTRWIAAGELAHRETVVDGVEATYEALRGLLAGANTGKMLVRLPSGA</sequence>
<evidence type="ECO:0000259" key="2">
    <source>
        <dbReference type="SMART" id="SM00829"/>
    </source>
</evidence>
<dbReference type="PANTHER" id="PTHR43205">
    <property type="entry name" value="PROSTAGLANDIN REDUCTASE"/>
    <property type="match status" value="1"/>
</dbReference>
<dbReference type="PANTHER" id="PTHR43205:SF7">
    <property type="entry name" value="PROSTAGLANDIN REDUCTASE 1"/>
    <property type="match status" value="1"/>
</dbReference>
<dbReference type="Gene3D" id="3.90.180.10">
    <property type="entry name" value="Medium-chain alcohol dehydrogenases, catalytic domain"/>
    <property type="match status" value="1"/>
</dbReference>
<dbReference type="InterPro" id="IPR045010">
    <property type="entry name" value="MDR_fam"/>
</dbReference>
<dbReference type="InParanoid" id="A0A3N1HN64"/>
<dbReference type="InterPro" id="IPR041694">
    <property type="entry name" value="ADH_N_2"/>
</dbReference>
<accession>A0A3N1HN64</accession>
<dbReference type="InterPro" id="IPR036291">
    <property type="entry name" value="NAD(P)-bd_dom_sf"/>
</dbReference>
<evidence type="ECO:0000313" key="3">
    <source>
        <dbReference type="EMBL" id="ROP43899.1"/>
    </source>
</evidence>
<dbReference type="InterPro" id="IPR020843">
    <property type="entry name" value="ER"/>
</dbReference>
<dbReference type="EMBL" id="RJKN01000003">
    <property type="protein sequence ID" value="ROP43899.1"/>
    <property type="molecule type" value="Genomic_DNA"/>
</dbReference>
<reference evidence="3 4" key="1">
    <citation type="journal article" date="2015" name="Stand. Genomic Sci.">
        <title>Genomic Encyclopedia of Bacterial and Archaeal Type Strains, Phase III: the genomes of soil and plant-associated and newly described type strains.</title>
        <authorList>
            <person name="Whitman W.B."/>
            <person name="Woyke T."/>
            <person name="Klenk H.P."/>
            <person name="Zhou Y."/>
            <person name="Lilburn T.G."/>
            <person name="Beck B.J."/>
            <person name="De Vos P."/>
            <person name="Vandamme P."/>
            <person name="Eisen J.A."/>
            <person name="Garrity G."/>
            <person name="Hugenholtz P."/>
            <person name="Kyrpides N.C."/>
        </authorList>
    </citation>
    <scope>NUCLEOTIDE SEQUENCE [LARGE SCALE GENOMIC DNA]</scope>
    <source>
        <strain evidence="3 4">CECT 7306</strain>
    </source>
</reference>
<protein>
    <recommendedName>
        <fullName evidence="2">Enoyl reductase (ER) domain-containing protein</fullName>
    </recommendedName>
</protein>
<dbReference type="SMART" id="SM00829">
    <property type="entry name" value="PKS_ER"/>
    <property type="match status" value="1"/>
</dbReference>
<dbReference type="SUPFAM" id="SSF50129">
    <property type="entry name" value="GroES-like"/>
    <property type="match status" value="1"/>
</dbReference>
<dbReference type="CDD" id="cd05288">
    <property type="entry name" value="PGDH"/>
    <property type="match status" value="1"/>
</dbReference>
<proteinExistence type="predicted"/>
<gene>
    <name evidence="3" type="ORF">EDC03_1496</name>
</gene>
<evidence type="ECO:0000256" key="1">
    <source>
        <dbReference type="ARBA" id="ARBA00023002"/>
    </source>
</evidence>
<dbReference type="Gene3D" id="3.40.50.720">
    <property type="entry name" value="NAD(P)-binding Rossmann-like Domain"/>
    <property type="match status" value="1"/>
</dbReference>
<dbReference type="RefSeq" id="WP_123379565.1">
    <property type="nucleotide sequence ID" value="NZ_RJKN01000003.1"/>
</dbReference>
<dbReference type="InterPro" id="IPR011032">
    <property type="entry name" value="GroES-like_sf"/>
</dbReference>
<dbReference type="Pfam" id="PF16884">
    <property type="entry name" value="ADH_N_2"/>
    <property type="match status" value="1"/>
</dbReference>
<dbReference type="SUPFAM" id="SSF51735">
    <property type="entry name" value="NAD(P)-binding Rossmann-fold domains"/>
    <property type="match status" value="1"/>
</dbReference>
<dbReference type="Pfam" id="PF00107">
    <property type="entry name" value="ADH_zinc_N"/>
    <property type="match status" value="1"/>
</dbReference>
<dbReference type="Proteomes" id="UP000276232">
    <property type="component" value="Unassembled WGS sequence"/>
</dbReference>
<dbReference type="GO" id="GO:0016628">
    <property type="term" value="F:oxidoreductase activity, acting on the CH-CH group of donors, NAD or NADP as acceptor"/>
    <property type="evidence" value="ECO:0007669"/>
    <property type="project" value="InterPro"/>
</dbReference>
<feature type="domain" description="Enoyl reductase (ER)" evidence="2">
    <location>
        <begin position="22"/>
        <end position="335"/>
    </location>
</feature>
<evidence type="ECO:0000313" key="4">
    <source>
        <dbReference type="Proteomes" id="UP000276232"/>
    </source>
</evidence>
<comment type="caution">
    <text evidence="3">The sequence shown here is derived from an EMBL/GenBank/DDBJ whole genome shotgun (WGS) entry which is preliminary data.</text>
</comment>
<dbReference type="InterPro" id="IPR013149">
    <property type="entry name" value="ADH-like_C"/>
</dbReference>
<organism evidence="3 4">
    <name type="scientific">Pseudokineococcus lusitanus</name>
    <dbReference type="NCBI Taxonomy" id="763993"/>
    <lineage>
        <taxon>Bacteria</taxon>
        <taxon>Bacillati</taxon>
        <taxon>Actinomycetota</taxon>
        <taxon>Actinomycetes</taxon>
        <taxon>Kineosporiales</taxon>
        <taxon>Kineosporiaceae</taxon>
        <taxon>Pseudokineococcus</taxon>
    </lineage>
</organism>
<dbReference type="AlphaFoldDB" id="A0A3N1HN64"/>
<name>A0A3N1HN64_9ACTN</name>
<dbReference type="FunFam" id="3.40.50.720:FF:000121">
    <property type="entry name" value="Prostaglandin reductase 2"/>
    <property type="match status" value="1"/>
</dbReference>
<keyword evidence="1" id="KW-0560">Oxidoreductase</keyword>